<accession>A0A4C1WCC5</accession>
<proteinExistence type="predicted"/>
<protein>
    <submittedName>
        <fullName evidence="1">Uncharacterized protein</fullName>
    </submittedName>
</protein>
<dbReference type="AlphaFoldDB" id="A0A4C1WCC5"/>
<name>A0A4C1WCC5_EUMVA</name>
<dbReference type="EMBL" id="BGZK01000517">
    <property type="protein sequence ID" value="GBP48129.1"/>
    <property type="molecule type" value="Genomic_DNA"/>
</dbReference>
<dbReference type="Proteomes" id="UP000299102">
    <property type="component" value="Unassembled WGS sequence"/>
</dbReference>
<gene>
    <name evidence="1" type="ORF">EVAR_74634_1</name>
</gene>
<evidence type="ECO:0000313" key="1">
    <source>
        <dbReference type="EMBL" id="GBP48129.1"/>
    </source>
</evidence>
<reference evidence="1 2" key="1">
    <citation type="journal article" date="2019" name="Commun. Biol.">
        <title>The bagworm genome reveals a unique fibroin gene that provides high tensile strength.</title>
        <authorList>
            <person name="Kono N."/>
            <person name="Nakamura H."/>
            <person name="Ohtoshi R."/>
            <person name="Tomita M."/>
            <person name="Numata K."/>
            <person name="Arakawa K."/>
        </authorList>
    </citation>
    <scope>NUCLEOTIDE SEQUENCE [LARGE SCALE GENOMIC DNA]</scope>
</reference>
<comment type="caution">
    <text evidence="1">The sequence shown here is derived from an EMBL/GenBank/DDBJ whole genome shotgun (WGS) entry which is preliminary data.</text>
</comment>
<evidence type="ECO:0000313" key="2">
    <source>
        <dbReference type="Proteomes" id="UP000299102"/>
    </source>
</evidence>
<sequence length="130" mass="14333">MSEIVLEQSRPWTAWQRRRSHEHLQACAKHYRSAVHSQRILKSFLCLLDAHKKILRALTQPYLFLVCDGRTGLNGGGGGAARRGAARSLPRTSIRAGPVKIASRLAHTAGTVPTLTQYTHGTCTCMTNNL</sequence>
<keyword evidence="2" id="KW-1185">Reference proteome</keyword>
<organism evidence="1 2">
    <name type="scientific">Eumeta variegata</name>
    <name type="common">Bagworm moth</name>
    <name type="synonym">Eumeta japonica</name>
    <dbReference type="NCBI Taxonomy" id="151549"/>
    <lineage>
        <taxon>Eukaryota</taxon>
        <taxon>Metazoa</taxon>
        <taxon>Ecdysozoa</taxon>
        <taxon>Arthropoda</taxon>
        <taxon>Hexapoda</taxon>
        <taxon>Insecta</taxon>
        <taxon>Pterygota</taxon>
        <taxon>Neoptera</taxon>
        <taxon>Endopterygota</taxon>
        <taxon>Lepidoptera</taxon>
        <taxon>Glossata</taxon>
        <taxon>Ditrysia</taxon>
        <taxon>Tineoidea</taxon>
        <taxon>Psychidae</taxon>
        <taxon>Oiketicinae</taxon>
        <taxon>Eumeta</taxon>
    </lineage>
</organism>